<proteinExistence type="predicted"/>
<organism evidence="1 2">
    <name type="scientific">Melia azedarach</name>
    <name type="common">Chinaberry tree</name>
    <dbReference type="NCBI Taxonomy" id="155640"/>
    <lineage>
        <taxon>Eukaryota</taxon>
        <taxon>Viridiplantae</taxon>
        <taxon>Streptophyta</taxon>
        <taxon>Embryophyta</taxon>
        <taxon>Tracheophyta</taxon>
        <taxon>Spermatophyta</taxon>
        <taxon>Magnoliopsida</taxon>
        <taxon>eudicotyledons</taxon>
        <taxon>Gunneridae</taxon>
        <taxon>Pentapetalae</taxon>
        <taxon>rosids</taxon>
        <taxon>malvids</taxon>
        <taxon>Sapindales</taxon>
        <taxon>Meliaceae</taxon>
        <taxon>Melia</taxon>
    </lineage>
</organism>
<protein>
    <submittedName>
        <fullName evidence="1">Telomere repeat-binding protein</fullName>
    </submittedName>
</protein>
<reference evidence="1 2" key="1">
    <citation type="journal article" date="2023" name="Science">
        <title>Complex scaffold remodeling in plant triterpene biosynthesis.</title>
        <authorList>
            <person name="De La Pena R."/>
            <person name="Hodgson H."/>
            <person name="Liu J.C."/>
            <person name="Stephenson M.J."/>
            <person name="Martin A.C."/>
            <person name="Owen C."/>
            <person name="Harkess A."/>
            <person name="Leebens-Mack J."/>
            <person name="Jimenez L.E."/>
            <person name="Osbourn A."/>
            <person name="Sattely E.S."/>
        </authorList>
    </citation>
    <scope>NUCLEOTIDE SEQUENCE [LARGE SCALE GENOMIC DNA]</scope>
    <source>
        <strain evidence="2">cv. JPN11</strain>
        <tissue evidence="1">Leaf</tissue>
    </source>
</reference>
<evidence type="ECO:0000313" key="2">
    <source>
        <dbReference type="Proteomes" id="UP001164539"/>
    </source>
</evidence>
<accession>A0ACC1WZK7</accession>
<sequence>MVLQRRLDYGFSGYEVPVVPRASRSVRRKTPFRKAQEDNPVHAFEILANVADELLRETEISVPNAACAENQNNIIEQEKEDKGKLLSSEPLEQETCEGNSFVCVPGLPGHPQIYTVNQDATGSCLHTVAGDLPRLGELFKGYEISAGETKSEAELLVTQGTDPEKICSTTKLSCDNIRNAVRAPSGKVGADCPQSGEFFRGHVDDVIERKFVVKSSIIRSTKCGTPPVKGCLDTKELHWKPTLHVSSERNSTSSLSRACKTCHLLPKCRDNIEVCNRDDDDETFARCTQPCTIVTAYRPSPNTVDRRIKNLSAFGHWRAVPKMKDWKRKPVYYNRKTCYTRRISQRISPVKRGKLFNETPLSTSDGRFHFKGIFNSPYKSCSGDNCSPVKGASSSVAGRQVPPEMKSRDCNVKLSIRSLKVPELFIEIPATATVGSLKRTVMEAMTSILGDGLHVGILLQGKAVRDDGKTLLQTGISHDDKHDRLGFMLEPNHWQITPPPCTEDSPLLSGGTCQGLTGHTASLPVQLATCDVSPLPHVINSDSQAVVAVPAVSLEALAVVPFHHKPNPDEFVQRRTRRPFSVSEVEALVRAVEELGTGRWREVKFCAFDNAKHRTYVDLKDKWKTLVHTARISPQQRRGEPVPQQLLDRVLAAHAFWSQHQAKQLVKVEA</sequence>
<gene>
    <name evidence="1" type="ORF">OWV82_021541</name>
</gene>
<comment type="caution">
    <text evidence="1">The sequence shown here is derived from an EMBL/GenBank/DDBJ whole genome shotgun (WGS) entry which is preliminary data.</text>
</comment>
<keyword evidence="2" id="KW-1185">Reference proteome</keyword>
<dbReference type="EMBL" id="CM051405">
    <property type="protein sequence ID" value="KAJ4704661.1"/>
    <property type="molecule type" value="Genomic_DNA"/>
</dbReference>
<dbReference type="Proteomes" id="UP001164539">
    <property type="component" value="Chromosome 12"/>
</dbReference>
<evidence type="ECO:0000313" key="1">
    <source>
        <dbReference type="EMBL" id="KAJ4704661.1"/>
    </source>
</evidence>
<name>A0ACC1WZK7_MELAZ</name>